<keyword evidence="4" id="KW-0732">Signal</keyword>
<comment type="caution">
    <text evidence="9">The sequence shown here is derived from an EMBL/GenBank/DDBJ whole genome shotgun (WGS) entry which is preliminary data.</text>
</comment>
<dbReference type="PANTHER" id="PTHR31044">
    <property type="entry name" value="BETA-1,3 GLUCANASE"/>
    <property type="match status" value="1"/>
</dbReference>
<dbReference type="InterPro" id="IPR012946">
    <property type="entry name" value="X8"/>
</dbReference>
<feature type="non-terminal residue" evidence="9">
    <location>
        <position position="1"/>
    </location>
</feature>
<evidence type="ECO:0000256" key="7">
    <source>
        <dbReference type="ARBA" id="ARBA00023180"/>
    </source>
</evidence>
<keyword evidence="3" id="KW-0449">Lipoprotein</keyword>
<keyword evidence="6" id="KW-1015">Disulfide bond</keyword>
<evidence type="ECO:0000256" key="4">
    <source>
        <dbReference type="ARBA" id="ARBA00022729"/>
    </source>
</evidence>
<keyword evidence="5" id="KW-0472">Membrane</keyword>
<dbReference type="Pfam" id="PF07983">
    <property type="entry name" value="X8"/>
    <property type="match status" value="1"/>
</dbReference>
<dbReference type="Proteomes" id="UP000287651">
    <property type="component" value="Unassembled WGS sequence"/>
</dbReference>
<protein>
    <recommendedName>
        <fullName evidence="8">X8 domain-containing protein</fullName>
    </recommendedName>
</protein>
<keyword evidence="2" id="KW-1003">Cell membrane</keyword>
<gene>
    <name evidence="9" type="ORF">B296_00010663</name>
</gene>
<evidence type="ECO:0000256" key="5">
    <source>
        <dbReference type="ARBA" id="ARBA00023136"/>
    </source>
</evidence>
<dbReference type="FunFam" id="1.20.58.1040:FF:000001">
    <property type="entry name" value="Glucan endo-1,3-beta-glucosidase 4"/>
    <property type="match status" value="1"/>
</dbReference>
<dbReference type="EMBL" id="AMZH03000143">
    <property type="protein sequence ID" value="RRT85281.1"/>
    <property type="molecule type" value="Genomic_DNA"/>
</dbReference>
<evidence type="ECO:0000313" key="9">
    <source>
        <dbReference type="EMBL" id="RRT85281.1"/>
    </source>
</evidence>
<dbReference type="AlphaFoldDB" id="A0A427B9X7"/>
<evidence type="ECO:0000256" key="6">
    <source>
        <dbReference type="ARBA" id="ARBA00023157"/>
    </source>
</evidence>
<evidence type="ECO:0000256" key="3">
    <source>
        <dbReference type="ARBA" id="ARBA00022622"/>
    </source>
</evidence>
<comment type="subcellular location">
    <subcellularLocation>
        <location evidence="1">Cell membrane</location>
        <topology evidence="1">Lipid-anchor</topology>
        <topology evidence="1">GPI-anchor</topology>
    </subcellularLocation>
</comment>
<dbReference type="InterPro" id="IPR044788">
    <property type="entry name" value="X8_dom_prot"/>
</dbReference>
<dbReference type="SMART" id="SM00768">
    <property type="entry name" value="X8"/>
    <property type="match status" value="1"/>
</dbReference>
<dbReference type="PANTHER" id="PTHR31044:SF47">
    <property type="entry name" value="CARBOHYDRATE-BINDING X8 DOMAIN SUPERFAMILY PROTEIN"/>
    <property type="match status" value="1"/>
</dbReference>
<dbReference type="GO" id="GO:0098552">
    <property type="term" value="C:side of membrane"/>
    <property type="evidence" value="ECO:0007669"/>
    <property type="project" value="UniProtKB-KW"/>
</dbReference>
<proteinExistence type="predicted"/>
<feature type="domain" description="X8" evidence="8">
    <location>
        <begin position="76"/>
        <end position="161"/>
    </location>
</feature>
<name>A0A427B9X7_ENSVE</name>
<evidence type="ECO:0000259" key="8">
    <source>
        <dbReference type="SMART" id="SM00768"/>
    </source>
</evidence>
<keyword evidence="7" id="KW-0325">Glycoprotein</keyword>
<evidence type="ECO:0000256" key="1">
    <source>
        <dbReference type="ARBA" id="ARBA00004609"/>
    </source>
</evidence>
<dbReference type="GO" id="GO:0009506">
    <property type="term" value="C:plasmodesma"/>
    <property type="evidence" value="ECO:0007669"/>
    <property type="project" value="UniProtKB-ARBA"/>
</dbReference>
<accession>A0A427B9X7</accession>
<reference evidence="9 10" key="1">
    <citation type="journal article" date="2014" name="Agronomy (Basel)">
        <title>A Draft Genome Sequence for Ensete ventricosum, the Drought-Tolerant Tree Against Hunger.</title>
        <authorList>
            <person name="Harrison J."/>
            <person name="Moore K.A."/>
            <person name="Paszkiewicz K."/>
            <person name="Jones T."/>
            <person name="Grant M."/>
            <person name="Ambacheew D."/>
            <person name="Muzemil S."/>
            <person name="Studholme D.J."/>
        </authorList>
    </citation>
    <scope>NUCLEOTIDE SEQUENCE [LARGE SCALE GENOMIC DNA]</scope>
</reference>
<organism evidence="9 10">
    <name type="scientific">Ensete ventricosum</name>
    <name type="common">Abyssinian banana</name>
    <name type="synonym">Musa ensete</name>
    <dbReference type="NCBI Taxonomy" id="4639"/>
    <lineage>
        <taxon>Eukaryota</taxon>
        <taxon>Viridiplantae</taxon>
        <taxon>Streptophyta</taxon>
        <taxon>Embryophyta</taxon>
        <taxon>Tracheophyta</taxon>
        <taxon>Spermatophyta</taxon>
        <taxon>Magnoliopsida</taxon>
        <taxon>Liliopsida</taxon>
        <taxon>Zingiberales</taxon>
        <taxon>Musaceae</taxon>
        <taxon>Ensete</taxon>
    </lineage>
</organism>
<dbReference type="GO" id="GO:0005886">
    <property type="term" value="C:plasma membrane"/>
    <property type="evidence" value="ECO:0007669"/>
    <property type="project" value="UniProtKB-SubCell"/>
</dbReference>
<dbReference type="Gene3D" id="1.20.58.1040">
    <property type="match status" value="1"/>
</dbReference>
<sequence>NARIQQWTIPVEEKRKKSEARSLAYIPASLPDFFSHQYSFSLFDGPMGRQAEVVATAVVVVVVVVGMIRGSEKEMTWCVARSEAGAMALQAEMDQVCSSGVADCAPVQPSGLCYLPNTLPSHASYAFNSYYQRSNANPTFCDFHGTATITVLNPSYGSCSYPSSVSACLGCSTAGGSINTPNTGGGGGGAGGGLNPPVFGSMVPAIDMAVASHLCHPLLLAVCLCFVSLLF</sequence>
<keyword evidence="3" id="KW-0336">GPI-anchor</keyword>
<evidence type="ECO:0000256" key="2">
    <source>
        <dbReference type="ARBA" id="ARBA00022475"/>
    </source>
</evidence>
<evidence type="ECO:0000313" key="10">
    <source>
        <dbReference type="Proteomes" id="UP000287651"/>
    </source>
</evidence>